<dbReference type="AlphaFoldDB" id="A0A820CJR6"/>
<organism evidence="6 7">
    <name type="scientific">Rotaria magnacalcarata</name>
    <dbReference type="NCBI Taxonomy" id="392030"/>
    <lineage>
        <taxon>Eukaryota</taxon>
        <taxon>Metazoa</taxon>
        <taxon>Spiralia</taxon>
        <taxon>Gnathifera</taxon>
        <taxon>Rotifera</taxon>
        <taxon>Eurotatoria</taxon>
        <taxon>Bdelloidea</taxon>
        <taxon>Philodinida</taxon>
        <taxon>Philodinidae</taxon>
        <taxon>Rotaria</taxon>
    </lineage>
</organism>
<evidence type="ECO:0000313" key="6">
    <source>
        <dbReference type="EMBL" id="CAF4216372.1"/>
    </source>
</evidence>
<dbReference type="EMBL" id="CAJOBG010007423">
    <property type="protein sequence ID" value="CAF4216372.1"/>
    <property type="molecule type" value="Genomic_DNA"/>
</dbReference>
<dbReference type="CDD" id="cd00463">
    <property type="entry name" value="Ribosomal_L31e"/>
    <property type="match status" value="1"/>
</dbReference>
<dbReference type="SMART" id="SM01380">
    <property type="entry name" value="Ribosomal_L31e"/>
    <property type="match status" value="1"/>
</dbReference>
<keyword evidence="3" id="KW-0687">Ribonucleoprotein</keyword>
<dbReference type="Pfam" id="PF01198">
    <property type="entry name" value="Ribosomal_L31e"/>
    <property type="match status" value="1"/>
</dbReference>
<evidence type="ECO:0000313" key="7">
    <source>
        <dbReference type="Proteomes" id="UP000663866"/>
    </source>
</evidence>
<dbReference type="Gene3D" id="3.10.440.10">
    <property type="match status" value="1"/>
</dbReference>
<protein>
    <recommendedName>
        <fullName evidence="4">Large ribosomal subunit protein eL31</fullName>
    </recommendedName>
    <alternativeName>
        <fullName evidence="5">60S ribosomal protein L31</fullName>
    </alternativeName>
</protein>
<reference evidence="6" key="1">
    <citation type="submission" date="2021-02" db="EMBL/GenBank/DDBJ databases">
        <authorList>
            <person name="Nowell W R."/>
        </authorList>
    </citation>
    <scope>NUCLEOTIDE SEQUENCE</scope>
</reference>
<evidence type="ECO:0000256" key="3">
    <source>
        <dbReference type="ARBA" id="ARBA00023274"/>
    </source>
</evidence>
<dbReference type="InterPro" id="IPR000054">
    <property type="entry name" value="Ribosomal_eL31"/>
</dbReference>
<dbReference type="Proteomes" id="UP000663866">
    <property type="component" value="Unassembled WGS sequence"/>
</dbReference>
<dbReference type="InterPro" id="IPR023621">
    <property type="entry name" value="Ribosomal_eL31_dom_sf"/>
</dbReference>
<dbReference type="GO" id="GO:0022625">
    <property type="term" value="C:cytosolic large ribosomal subunit"/>
    <property type="evidence" value="ECO:0007669"/>
    <property type="project" value="TreeGrafter"/>
</dbReference>
<gene>
    <name evidence="6" type="ORF">OVN521_LOCUS27189</name>
</gene>
<evidence type="ECO:0000256" key="2">
    <source>
        <dbReference type="ARBA" id="ARBA00022980"/>
    </source>
</evidence>
<name>A0A820CJR6_9BILA</name>
<dbReference type="InterPro" id="IPR020052">
    <property type="entry name" value="Ribosomal_eL31_CS"/>
</dbReference>
<dbReference type="FunFam" id="3.10.440.10:FF:000001">
    <property type="entry name" value="60S ribosomal protein L31"/>
    <property type="match status" value="1"/>
</dbReference>
<dbReference type="GO" id="GO:0002181">
    <property type="term" value="P:cytoplasmic translation"/>
    <property type="evidence" value="ECO:0007669"/>
    <property type="project" value="TreeGrafter"/>
</dbReference>
<sequence length="337" mass="39184">MNQVNDPLVSVVLFSARTTGYRQCVVYLLGNTRIRLNDFYPVDKLFDLFVNTEILTKEYLCIDRNNIDASIRKSALEQMTIVMFLEIVSNLTHALGFLLFDRSLRITSLSDQEFQQQKFSIDFVFILIMSKYCLLLLVTHDNVYLIDFNQLEAILEKIEEKNPILFSFQTILLRHARSDSHVVTQSRVAKFTEIPLENLNGKIETYTVTIDYLTIAEISESGSQKKHITSEVVIREYSVNLHKRLHGVAFKKRAPRAIKELKKFAEKMMKTADVRIDSKLNKEIWSQGINHVPYRVRVRLARQRNEDEDSLHKLYTLVTFVRVPSFKGLLTTNVDNE</sequence>
<keyword evidence="7" id="KW-1185">Reference proteome</keyword>
<dbReference type="GO" id="GO:0003735">
    <property type="term" value="F:structural constituent of ribosome"/>
    <property type="evidence" value="ECO:0007669"/>
    <property type="project" value="InterPro"/>
</dbReference>
<comment type="similarity">
    <text evidence="1">Belongs to the eukaryotic ribosomal protein eL31 family.</text>
</comment>
<dbReference type="PROSITE" id="PS01144">
    <property type="entry name" value="RIBOSOMAL_L31E"/>
    <property type="match status" value="1"/>
</dbReference>
<keyword evidence="2" id="KW-0689">Ribosomal protein</keyword>
<evidence type="ECO:0000256" key="4">
    <source>
        <dbReference type="ARBA" id="ARBA00035230"/>
    </source>
</evidence>
<dbReference type="SUPFAM" id="SSF54575">
    <property type="entry name" value="Ribosomal protein L31e"/>
    <property type="match status" value="1"/>
</dbReference>
<dbReference type="PANTHER" id="PTHR10956:SF0">
    <property type="entry name" value="60S RIBOSOMAL PROTEIN L31"/>
    <property type="match status" value="1"/>
</dbReference>
<evidence type="ECO:0000256" key="5">
    <source>
        <dbReference type="ARBA" id="ARBA00035337"/>
    </source>
</evidence>
<dbReference type="PANTHER" id="PTHR10956">
    <property type="entry name" value="60S RIBOSOMAL PROTEIN L31"/>
    <property type="match status" value="1"/>
</dbReference>
<comment type="caution">
    <text evidence="6">The sequence shown here is derived from an EMBL/GenBank/DDBJ whole genome shotgun (WGS) entry which is preliminary data.</text>
</comment>
<evidence type="ECO:0000256" key="1">
    <source>
        <dbReference type="ARBA" id="ARBA00010808"/>
    </source>
</evidence>
<accession>A0A820CJR6</accession>
<proteinExistence type="inferred from homology"/>